<gene>
    <name evidence="3" type="ORF">Pla52o_47200</name>
</gene>
<accession>A0A5C6C7Y3</accession>
<keyword evidence="4" id="KW-1185">Reference proteome</keyword>
<dbReference type="EMBL" id="SJPT01000009">
    <property type="protein sequence ID" value="TWU20205.1"/>
    <property type="molecule type" value="Genomic_DNA"/>
</dbReference>
<dbReference type="PANTHER" id="PTHR30383">
    <property type="entry name" value="THIOESTERASE 1/PROTEASE 1/LYSOPHOSPHOLIPASE L1"/>
    <property type="match status" value="1"/>
</dbReference>
<feature type="chain" id="PRO_5022955218" description="SGNH hydrolase-type esterase domain-containing protein" evidence="1">
    <location>
        <begin position="31"/>
        <end position="295"/>
    </location>
</feature>
<dbReference type="AlphaFoldDB" id="A0A5C6C7Y3"/>
<dbReference type="InterPro" id="IPR013830">
    <property type="entry name" value="SGNH_hydro"/>
</dbReference>
<evidence type="ECO:0000313" key="4">
    <source>
        <dbReference type="Proteomes" id="UP000316304"/>
    </source>
</evidence>
<protein>
    <recommendedName>
        <fullName evidence="2">SGNH hydrolase-type esterase domain-containing protein</fullName>
    </recommendedName>
</protein>
<keyword evidence="1" id="KW-0732">Signal</keyword>
<reference evidence="3 4" key="1">
    <citation type="submission" date="2019-02" db="EMBL/GenBank/DDBJ databases">
        <title>Deep-cultivation of Planctomycetes and their phenomic and genomic characterization uncovers novel biology.</title>
        <authorList>
            <person name="Wiegand S."/>
            <person name="Jogler M."/>
            <person name="Boedeker C."/>
            <person name="Pinto D."/>
            <person name="Vollmers J."/>
            <person name="Rivas-Marin E."/>
            <person name="Kohn T."/>
            <person name="Peeters S.H."/>
            <person name="Heuer A."/>
            <person name="Rast P."/>
            <person name="Oberbeckmann S."/>
            <person name="Bunk B."/>
            <person name="Jeske O."/>
            <person name="Meyerdierks A."/>
            <person name="Storesund J.E."/>
            <person name="Kallscheuer N."/>
            <person name="Luecker S."/>
            <person name="Lage O.M."/>
            <person name="Pohl T."/>
            <person name="Merkel B.J."/>
            <person name="Hornburger P."/>
            <person name="Mueller R.-W."/>
            <person name="Bruemmer F."/>
            <person name="Labrenz M."/>
            <person name="Spormann A.M."/>
            <person name="Op Den Camp H."/>
            <person name="Overmann J."/>
            <person name="Amann R."/>
            <person name="Jetten M.S.M."/>
            <person name="Mascher T."/>
            <person name="Medema M.H."/>
            <person name="Devos D.P."/>
            <person name="Kaster A.-K."/>
            <person name="Ovreas L."/>
            <person name="Rohde M."/>
            <person name="Galperin M.Y."/>
            <person name="Jogler C."/>
        </authorList>
    </citation>
    <scope>NUCLEOTIDE SEQUENCE [LARGE SCALE GENOMIC DNA]</scope>
    <source>
        <strain evidence="3 4">Pla52o</strain>
    </source>
</reference>
<sequence precursor="true">MPAMRPLSLFVATFVGFAAPCFFASLSSVADQPQPLLRPHDRVAIVGGTVVERMQHSGQLEAQMQTRRPEWKLTVRNLGWSGDDVHGYARKRFDSPKGGYARLLADIELANPTVVLLAYGFAEASDGEDAVARFSEGLKRLVDHLKQANRRVILITPFALPGYKTENYQALIAQTRQITQAIGSETDSPVASIQWEPSGEQLTADGLCPNEAGFAVLANELSDALVGGDSQRPSHELREQIVRKNELFFNQYRPQNETYLLLFRKHEQGNNAAEIAEFTPLIQSADEKIWQIARP</sequence>
<proteinExistence type="predicted"/>
<evidence type="ECO:0000256" key="1">
    <source>
        <dbReference type="SAM" id="SignalP"/>
    </source>
</evidence>
<dbReference type="GO" id="GO:0004622">
    <property type="term" value="F:phosphatidylcholine lysophospholipase activity"/>
    <property type="evidence" value="ECO:0007669"/>
    <property type="project" value="TreeGrafter"/>
</dbReference>
<evidence type="ECO:0000259" key="2">
    <source>
        <dbReference type="Pfam" id="PF13472"/>
    </source>
</evidence>
<dbReference type="InterPro" id="IPR051532">
    <property type="entry name" value="Ester_Hydrolysis_Enzymes"/>
</dbReference>
<evidence type="ECO:0000313" key="3">
    <source>
        <dbReference type="EMBL" id="TWU20205.1"/>
    </source>
</evidence>
<comment type="caution">
    <text evidence="3">The sequence shown here is derived from an EMBL/GenBank/DDBJ whole genome shotgun (WGS) entry which is preliminary data.</text>
</comment>
<feature type="domain" description="SGNH hydrolase-type esterase" evidence="2">
    <location>
        <begin position="61"/>
        <end position="215"/>
    </location>
</feature>
<dbReference type="Proteomes" id="UP000316304">
    <property type="component" value="Unassembled WGS sequence"/>
</dbReference>
<dbReference type="Gene3D" id="3.40.50.1110">
    <property type="entry name" value="SGNH hydrolase"/>
    <property type="match status" value="1"/>
</dbReference>
<dbReference type="SUPFAM" id="SSF52266">
    <property type="entry name" value="SGNH hydrolase"/>
    <property type="match status" value="1"/>
</dbReference>
<feature type="signal peptide" evidence="1">
    <location>
        <begin position="1"/>
        <end position="30"/>
    </location>
</feature>
<name>A0A5C6C7Y3_9BACT</name>
<dbReference type="InterPro" id="IPR036514">
    <property type="entry name" value="SGNH_hydro_sf"/>
</dbReference>
<dbReference type="PANTHER" id="PTHR30383:SF5">
    <property type="entry name" value="SGNH HYDROLASE-TYPE ESTERASE DOMAIN-CONTAINING PROTEIN"/>
    <property type="match status" value="1"/>
</dbReference>
<organism evidence="3 4">
    <name type="scientific">Novipirellula galeiformis</name>
    <dbReference type="NCBI Taxonomy" id="2528004"/>
    <lineage>
        <taxon>Bacteria</taxon>
        <taxon>Pseudomonadati</taxon>
        <taxon>Planctomycetota</taxon>
        <taxon>Planctomycetia</taxon>
        <taxon>Pirellulales</taxon>
        <taxon>Pirellulaceae</taxon>
        <taxon>Novipirellula</taxon>
    </lineage>
</organism>
<dbReference type="Pfam" id="PF13472">
    <property type="entry name" value="Lipase_GDSL_2"/>
    <property type="match status" value="1"/>
</dbReference>